<feature type="region of interest" description="Disordered" evidence="2">
    <location>
        <begin position="63"/>
        <end position="94"/>
    </location>
</feature>
<comment type="caution">
    <text evidence="3">The sequence shown here is derived from an EMBL/GenBank/DDBJ whole genome shotgun (WGS) entry which is preliminary data.</text>
</comment>
<feature type="compositionally biased region" description="Acidic residues" evidence="2">
    <location>
        <begin position="63"/>
        <end position="76"/>
    </location>
</feature>
<reference evidence="3 4" key="1">
    <citation type="submission" date="2023-01" db="EMBL/GenBank/DDBJ databases">
        <title>Analysis of 21 Apiospora genomes using comparative genomics revels a genus with tremendous synthesis potential of carbohydrate active enzymes and secondary metabolites.</title>
        <authorList>
            <person name="Sorensen T."/>
        </authorList>
    </citation>
    <scope>NUCLEOTIDE SEQUENCE [LARGE SCALE GENOMIC DNA]</scope>
    <source>
        <strain evidence="3 4">CBS 20057</strain>
    </source>
</reference>
<dbReference type="InterPro" id="IPR011990">
    <property type="entry name" value="TPR-like_helical_dom_sf"/>
</dbReference>
<feature type="repeat" description="TPR" evidence="1">
    <location>
        <begin position="99"/>
        <end position="132"/>
    </location>
</feature>
<dbReference type="Proteomes" id="UP001396898">
    <property type="component" value="Unassembled WGS sequence"/>
</dbReference>
<feature type="compositionally biased region" description="Polar residues" evidence="2">
    <location>
        <begin position="204"/>
        <end position="220"/>
    </location>
</feature>
<keyword evidence="1" id="KW-0802">TPR repeat</keyword>
<gene>
    <name evidence="3" type="ORF">PG991_015465</name>
</gene>
<protein>
    <submittedName>
        <fullName evidence="3">Uncharacterized protein</fullName>
    </submittedName>
</protein>
<feature type="compositionally biased region" description="Basic and acidic residues" evidence="2">
    <location>
        <begin position="297"/>
        <end position="310"/>
    </location>
</feature>
<evidence type="ECO:0000313" key="4">
    <source>
        <dbReference type="Proteomes" id="UP001396898"/>
    </source>
</evidence>
<sequence>MANFPSFGLTLEEKSSLVVDVDALVAEAHDKLATTPHPTARDYDEALRILAGAEIMAKDCLEDDTDEDGEDEDDEYVSGPFSPSTTRGPRRRSLNQSLAEASVLRGDILRTQNKLPEARRAYNEAIARYPDDFPPPDAHAALTSSSSSRRPSLIPRPASSPAPSPSSFMMAADKRSVRRHRQPSPPPNAAKRAWRALMELEPSASDSAARRNSTPANNRTMSKRDKRRGGVWSAGIYEPSTPMAEPTEVEALLRQHREPSCAEYLEIREVGARRQVRIVEGADGSASDSSSASSGARSDRSIQYKKRCSDLRILAQEPRRKR</sequence>
<dbReference type="SUPFAM" id="SSF48452">
    <property type="entry name" value="TPR-like"/>
    <property type="match status" value="1"/>
</dbReference>
<feature type="compositionally biased region" description="Low complexity" evidence="2">
    <location>
        <begin position="138"/>
        <end position="157"/>
    </location>
</feature>
<proteinExistence type="predicted"/>
<feature type="compositionally biased region" description="Low complexity" evidence="2">
    <location>
        <begin position="281"/>
        <end position="296"/>
    </location>
</feature>
<keyword evidence="4" id="KW-1185">Reference proteome</keyword>
<evidence type="ECO:0000313" key="3">
    <source>
        <dbReference type="EMBL" id="KAK7995998.1"/>
    </source>
</evidence>
<name>A0ABR1R1Q0_9PEZI</name>
<evidence type="ECO:0000256" key="1">
    <source>
        <dbReference type="PROSITE-ProRule" id="PRU00339"/>
    </source>
</evidence>
<dbReference type="EMBL" id="JAQQWI010000022">
    <property type="protein sequence ID" value="KAK7995998.1"/>
    <property type="molecule type" value="Genomic_DNA"/>
</dbReference>
<feature type="region of interest" description="Disordered" evidence="2">
    <location>
        <begin position="128"/>
        <end position="248"/>
    </location>
</feature>
<accession>A0ABR1R1Q0</accession>
<evidence type="ECO:0000256" key="2">
    <source>
        <dbReference type="SAM" id="MobiDB-lite"/>
    </source>
</evidence>
<feature type="region of interest" description="Disordered" evidence="2">
    <location>
        <begin position="280"/>
        <end position="322"/>
    </location>
</feature>
<organism evidence="3 4">
    <name type="scientific">Apiospora marii</name>
    <dbReference type="NCBI Taxonomy" id="335849"/>
    <lineage>
        <taxon>Eukaryota</taxon>
        <taxon>Fungi</taxon>
        <taxon>Dikarya</taxon>
        <taxon>Ascomycota</taxon>
        <taxon>Pezizomycotina</taxon>
        <taxon>Sordariomycetes</taxon>
        <taxon>Xylariomycetidae</taxon>
        <taxon>Amphisphaeriales</taxon>
        <taxon>Apiosporaceae</taxon>
        <taxon>Apiospora</taxon>
    </lineage>
</organism>
<dbReference type="InterPro" id="IPR019734">
    <property type="entry name" value="TPR_rpt"/>
</dbReference>
<dbReference type="PROSITE" id="PS50005">
    <property type="entry name" value="TPR"/>
    <property type="match status" value="1"/>
</dbReference>